<evidence type="ECO:0000313" key="6">
    <source>
        <dbReference type="Proteomes" id="UP001321473"/>
    </source>
</evidence>
<dbReference type="Gene3D" id="3.40.50.300">
    <property type="entry name" value="P-loop containing nucleotide triphosphate hydrolases"/>
    <property type="match status" value="1"/>
</dbReference>
<organism evidence="5 6">
    <name type="scientific">Amblyomma americanum</name>
    <name type="common">Lone star tick</name>
    <dbReference type="NCBI Taxonomy" id="6943"/>
    <lineage>
        <taxon>Eukaryota</taxon>
        <taxon>Metazoa</taxon>
        <taxon>Ecdysozoa</taxon>
        <taxon>Arthropoda</taxon>
        <taxon>Chelicerata</taxon>
        <taxon>Arachnida</taxon>
        <taxon>Acari</taxon>
        <taxon>Parasitiformes</taxon>
        <taxon>Ixodida</taxon>
        <taxon>Ixodoidea</taxon>
        <taxon>Ixodidae</taxon>
        <taxon>Amblyomminae</taxon>
        <taxon>Amblyomma</taxon>
    </lineage>
</organism>
<dbReference type="GO" id="GO:0008146">
    <property type="term" value="F:sulfotransferase activity"/>
    <property type="evidence" value="ECO:0007669"/>
    <property type="project" value="InterPro"/>
</dbReference>
<evidence type="ECO:0000256" key="1">
    <source>
        <dbReference type="ARBA" id="ARBA00005771"/>
    </source>
</evidence>
<dbReference type="Proteomes" id="UP001321473">
    <property type="component" value="Unassembled WGS sequence"/>
</dbReference>
<name>A0AAQ4F6E9_AMBAM</name>
<reference evidence="5 6" key="1">
    <citation type="journal article" date="2023" name="Arcadia Sci">
        <title>De novo assembly of a long-read Amblyomma americanum tick genome.</title>
        <authorList>
            <person name="Chou S."/>
            <person name="Poskanzer K.E."/>
            <person name="Rollins M."/>
            <person name="Thuy-Boun P.S."/>
        </authorList>
    </citation>
    <scope>NUCLEOTIDE SEQUENCE [LARGE SCALE GENOMIC DNA]</scope>
    <source>
        <strain evidence="5">F_SG_1</strain>
        <tissue evidence="5">Salivary glands</tissue>
    </source>
</reference>
<keyword evidence="2" id="KW-0808">Transferase</keyword>
<comment type="caution">
    <text evidence="5">The sequence shown here is derived from an EMBL/GenBank/DDBJ whole genome shotgun (WGS) entry which is preliminary data.</text>
</comment>
<gene>
    <name evidence="5" type="ORF">V5799_015941</name>
</gene>
<feature type="signal peptide" evidence="3">
    <location>
        <begin position="1"/>
        <end position="22"/>
    </location>
</feature>
<proteinExistence type="inferred from homology"/>
<feature type="domain" description="Sulfotransferase" evidence="4">
    <location>
        <begin position="187"/>
        <end position="384"/>
    </location>
</feature>
<evidence type="ECO:0000313" key="5">
    <source>
        <dbReference type="EMBL" id="KAK8782717.1"/>
    </source>
</evidence>
<dbReference type="PANTHER" id="PTHR11783">
    <property type="entry name" value="SULFOTRANSFERASE SULT"/>
    <property type="match status" value="1"/>
</dbReference>
<dbReference type="Pfam" id="PF00685">
    <property type="entry name" value="Sulfotransfer_1"/>
    <property type="match status" value="2"/>
</dbReference>
<dbReference type="SUPFAM" id="SSF52540">
    <property type="entry name" value="P-loop containing nucleoside triphosphate hydrolases"/>
    <property type="match status" value="1"/>
</dbReference>
<dbReference type="EMBL" id="JARKHS020006370">
    <property type="protein sequence ID" value="KAK8782717.1"/>
    <property type="molecule type" value="Genomic_DNA"/>
</dbReference>
<accession>A0AAQ4F6E9</accession>
<sequence>MSDAILAPFIALTLVLVPPLRRQRGICQRRLRSGGGLGFQLHASGREGTCKKTGKRRVLARARRTYPASSVGGRAPTCLSCSPHYGAGYAGKEDPGVRAECCVCRYLSGGVCLIAADAGEKHSRLSASAMPSSWNPLEEEADKKAAEEACQPGPACRNVYRDFDGLYVSHMFTDRNMRSALSYEPLDGDVFIVSYPKCGTTWMQHIVCNIYRDGVPPANHMEFMSMAPFLELLGAEGARSMPRPGAIKTHLPFNKQPYSPKAKYIYVTRNPYDCCVSFYYHTRNFPAYLFEDGTFDQFFDMFIEGKVDFGDYFDHVLSWYEHRGDSNVFFVTYEDIKKDTRGWVLKIADFLGKEEYGDKLRQHPDMLEKVLGAISIESMKKINADLKAWGQELSSVPPELLPPGVRSIVESLGSMLTKPVQGEFVRKGIVGDWRNHFSPEQVERLKKRIALKTAGSDLMDLWKDTNLP</sequence>
<feature type="chain" id="PRO_5042823521" description="Sulfotransferase domain-containing protein" evidence="3">
    <location>
        <begin position="23"/>
        <end position="468"/>
    </location>
</feature>
<protein>
    <recommendedName>
        <fullName evidence="4">Sulfotransferase domain-containing protein</fullName>
    </recommendedName>
</protein>
<evidence type="ECO:0000256" key="3">
    <source>
        <dbReference type="SAM" id="SignalP"/>
    </source>
</evidence>
<dbReference type="InterPro" id="IPR000863">
    <property type="entry name" value="Sulfotransferase_dom"/>
</dbReference>
<keyword evidence="6" id="KW-1185">Reference proteome</keyword>
<evidence type="ECO:0000259" key="4">
    <source>
        <dbReference type="Pfam" id="PF00685"/>
    </source>
</evidence>
<dbReference type="InterPro" id="IPR027417">
    <property type="entry name" value="P-loop_NTPase"/>
</dbReference>
<dbReference type="AlphaFoldDB" id="A0AAQ4F6E9"/>
<evidence type="ECO:0000256" key="2">
    <source>
        <dbReference type="ARBA" id="ARBA00022679"/>
    </source>
</evidence>
<feature type="domain" description="Sulfotransferase" evidence="4">
    <location>
        <begin position="421"/>
        <end position="454"/>
    </location>
</feature>
<keyword evidence="3" id="KW-0732">Signal</keyword>
<comment type="similarity">
    <text evidence="1">Belongs to the sulfotransferase 1 family.</text>
</comment>